<dbReference type="AlphaFoldDB" id="A0A644Z4G5"/>
<organism evidence="2">
    <name type="scientific">bioreactor metagenome</name>
    <dbReference type="NCBI Taxonomy" id="1076179"/>
    <lineage>
        <taxon>unclassified sequences</taxon>
        <taxon>metagenomes</taxon>
        <taxon>ecological metagenomes</taxon>
    </lineage>
</organism>
<comment type="caution">
    <text evidence="2">The sequence shown here is derived from an EMBL/GenBank/DDBJ whole genome shotgun (WGS) entry which is preliminary data.</text>
</comment>
<evidence type="ECO:0000313" key="2">
    <source>
        <dbReference type="EMBL" id="MPM35790.1"/>
    </source>
</evidence>
<name>A0A644Z4G5_9ZZZZ</name>
<reference evidence="2" key="1">
    <citation type="submission" date="2019-08" db="EMBL/GenBank/DDBJ databases">
        <authorList>
            <person name="Kucharzyk K."/>
            <person name="Murdoch R.W."/>
            <person name="Higgins S."/>
            <person name="Loffler F."/>
        </authorList>
    </citation>
    <scope>NUCLEOTIDE SEQUENCE</scope>
</reference>
<gene>
    <name evidence="2" type="ORF">SDC9_82384</name>
</gene>
<accession>A0A644Z4G5</accession>
<proteinExistence type="predicted"/>
<dbReference type="EMBL" id="VSSQ01007397">
    <property type="protein sequence ID" value="MPM35790.1"/>
    <property type="molecule type" value="Genomic_DNA"/>
</dbReference>
<evidence type="ECO:0000256" key="1">
    <source>
        <dbReference type="SAM" id="MobiDB-lite"/>
    </source>
</evidence>
<protein>
    <submittedName>
        <fullName evidence="2">Uncharacterized protein</fullName>
    </submittedName>
</protein>
<feature type="region of interest" description="Disordered" evidence="1">
    <location>
        <begin position="1"/>
        <end position="39"/>
    </location>
</feature>
<sequence>MMPQVIGMHAAGTNQTQPTGLTHCRGQLPAAAPNHPTLNNGILDSKNLTNPVFHNGTNLGKNEHFFTFVTT</sequence>